<proteinExistence type="predicted"/>
<evidence type="ECO:0000313" key="2">
    <source>
        <dbReference type="Proteomes" id="UP000177050"/>
    </source>
</evidence>
<comment type="caution">
    <text evidence="1">The sequence shown here is derived from an EMBL/GenBank/DDBJ whole genome shotgun (WGS) entry which is preliminary data.</text>
</comment>
<sequence length="271" mass="31264">MTENNTYAQTMIDRSRNDRRILFEKRRPPIFTTTPPLSPDQISFVLSSFVAETIRKCKPLVKGSDFIDEDVIVLRMPEDAHLIPLLEPILFNELLSYKRSTSPEKYTALDTLILTDPHFSDVTSQNVGGETLLTHELRHHIHDDNASTIPTEGLFRTTIPQTDDYIALKFFQEGKKIHFVGYNISDPSMYPLSNVDSELGPNYPAVNDAYQAVRKFTSFPYPFADKIQAWIELSRIMIGKSKKLTSQWHMKQRLTKAWKAQHPEINCKEYQ</sequence>
<protein>
    <submittedName>
        <fullName evidence="1">Uncharacterized protein</fullName>
    </submittedName>
</protein>
<name>A0A1F7L1F5_9BACT</name>
<organism evidence="1 2">
    <name type="scientific">Candidatus Roizmanbacteria bacterium RIFOXYD1_FULL_38_12</name>
    <dbReference type="NCBI Taxonomy" id="1802093"/>
    <lineage>
        <taxon>Bacteria</taxon>
        <taxon>Candidatus Roizmaniibacteriota</taxon>
    </lineage>
</organism>
<reference evidence="1 2" key="1">
    <citation type="journal article" date="2016" name="Nat. Commun.">
        <title>Thousands of microbial genomes shed light on interconnected biogeochemical processes in an aquifer system.</title>
        <authorList>
            <person name="Anantharaman K."/>
            <person name="Brown C.T."/>
            <person name="Hug L.A."/>
            <person name="Sharon I."/>
            <person name="Castelle C.J."/>
            <person name="Probst A.J."/>
            <person name="Thomas B.C."/>
            <person name="Singh A."/>
            <person name="Wilkins M.J."/>
            <person name="Karaoz U."/>
            <person name="Brodie E.L."/>
            <person name="Williams K.H."/>
            <person name="Hubbard S.S."/>
            <person name="Banfield J.F."/>
        </authorList>
    </citation>
    <scope>NUCLEOTIDE SEQUENCE [LARGE SCALE GENOMIC DNA]</scope>
</reference>
<dbReference type="EMBL" id="MGBR01000001">
    <property type="protein sequence ID" value="OGK73965.1"/>
    <property type="molecule type" value="Genomic_DNA"/>
</dbReference>
<dbReference type="Proteomes" id="UP000177050">
    <property type="component" value="Unassembled WGS sequence"/>
</dbReference>
<dbReference type="AlphaFoldDB" id="A0A1F7L1F5"/>
<gene>
    <name evidence="1" type="ORF">A3K52_04280</name>
</gene>
<accession>A0A1F7L1F5</accession>
<evidence type="ECO:0000313" key="1">
    <source>
        <dbReference type="EMBL" id="OGK73965.1"/>
    </source>
</evidence>